<dbReference type="GO" id="GO:0000470">
    <property type="term" value="P:maturation of LSU-rRNA"/>
    <property type="evidence" value="ECO:0007669"/>
    <property type="project" value="TreeGrafter"/>
</dbReference>
<dbReference type="PROSITE" id="PS01153">
    <property type="entry name" value="NOL1_NOP2_SUN"/>
    <property type="match status" value="1"/>
</dbReference>
<comment type="subcellular location">
    <subcellularLocation>
        <location evidence="1">Nucleus</location>
        <location evidence="1">Nucleolus</location>
    </subcellularLocation>
</comment>
<dbReference type="GO" id="GO:0070475">
    <property type="term" value="P:rRNA base methylation"/>
    <property type="evidence" value="ECO:0007669"/>
    <property type="project" value="TreeGrafter"/>
</dbReference>
<evidence type="ECO:0000313" key="12">
    <source>
        <dbReference type="EMBL" id="GMH57940.1"/>
    </source>
</evidence>
<dbReference type="InterPro" id="IPR023267">
    <property type="entry name" value="RCMT"/>
</dbReference>
<evidence type="ECO:0000256" key="8">
    <source>
        <dbReference type="ARBA" id="ARBA00023242"/>
    </source>
</evidence>
<dbReference type="GO" id="GO:0009383">
    <property type="term" value="F:rRNA (cytosine-C5-)-methyltransferase activity"/>
    <property type="evidence" value="ECO:0007669"/>
    <property type="project" value="TreeGrafter"/>
</dbReference>
<dbReference type="PROSITE" id="PS51686">
    <property type="entry name" value="SAM_MT_RSMB_NOP"/>
    <property type="match status" value="1"/>
</dbReference>
<dbReference type="PANTHER" id="PTHR22807">
    <property type="entry name" value="NOP2 YEAST -RELATED NOL1/NOP2/FMU SUN DOMAIN-CONTAINING"/>
    <property type="match status" value="1"/>
</dbReference>
<reference evidence="12" key="1">
    <citation type="submission" date="2022-07" db="EMBL/GenBank/DDBJ databases">
        <title>Genome analysis of Parmales, a sister group of diatoms, reveals the evolutionary specialization of diatoms from phago-mixotrophs to photoautotrophs.</title>
        <authorList>
            <person name="Ban H."/>
            <person name="Sato S."/>
            <person name="Yoshikawa S."/>
            <person name="Kazumasa Y."/>
            <person name="Nakamura Y."/>
            <person name="Ichinomiya M."/>
            <person name="Saitoh K."/>
            <person name="Sato N."/>
            <person name="Blanc-Mathieu R."/>
            <person name="Endo H."/>
            <person name="Kuwata A."/>
            <person name="Ogata H."/>
        </authorList>
    </citation>
    <scope>NUCLEOTIDE SEQUENCE</scope>
</reference>
<organism evidence="12 13">
    <name type="scientific">Triparma retinervis</name>
    <dbReference type="NCBI Taxonomy" id="2557542"/>
    <lineage>
        <taxon>Eukaryota</taxon>
        <taxon>Sar</taxon>
        <taxon>Stramenopiles</taxon>
        <taxon>Ochrophyta</taxon>
        <taxon>Bolidophyceae</taxon>
        <taxon>Parmales</taxon>
        <taxon>Triparmaceae</taxon>
        <taxon>Triparma</taxon>
    </lineage>
</organism>
<evidence type="ECO:0000259" key="11">
    <source>
        <dbReference type="PROSITE" id="PS51686"/>
    </source>
</evidence>
<comment type="caution">
    <text evidence="12">The sequence shown here is derived from an EMBL/GenBank/DDBJ whole genome shotgun (WGS) entry which is preliminary data.</text>
</comment>
<dbReference type="PANTHER" id="PTHR22807:SF30">
    <property type="entry name" value="28S RRNA (CYTOSINE(4447)-C(5))-METHYLTRANSFERASE-RELATED"/>
    <property type="match status" value="1"/>
</dbReference>
<dbReference type="PRINTS" id="PR02012">
    <property type="entry name" value="RCMTNOP2"/>
</dbReference>
<dbReference type="Gene3D" id="3.40.50.150">
    <property type="entry name" value="Vaccinia Virus protein VP39"/>
    <property type="match status" value="1"/>
</dbReference>
<feature type="region of interest" description="Disordered" evidence="10">
    <location>
        <begin position="505"/>
        <end position="572"/>
    </location>
</feature>
<keyword evidence="7 9" id="KW-0694">RNA-binding</keyword>
<dbReference type="FunFam" id="3.30.70.1170:FF:000001">
    <property type="entry name" value="Ribosomal RNA methyltransferase Nop2"/>
    <property type="match status" value="1"/>
</dbReference>
<gene>
    <name evidence="12" type="ORF">TrRE_jg51</name>
</gene>
<dbReference type="GO" id="GO:0003723">
    <property type="term" value="F:RNA binding"/>
    <property type="evidence" value="ECO:0007669"/>
    <property type="project" value="UniProtKB-UniRule"/>
</dbReference>
<feature type="active site" description="Nucleophile" evidence="9">
    <location>
        <position position="430"/>
    </location>
</feature>
<dbReference type="InterPro" id="IPR049560">
    <property type="entry name" value="MeTrfase_RsmB-F_NOP2_cat"/>
</dbReference>
<dbReference type="PRINTS" id="PR02008">
    <property type="entry name" value="RCMTFAMILY"/>
</dbReference>
<sequence>MAKKRTGTKVAKGSAASKSARSSKSNARAPKRYEDEESEEEPSSGGSPLQASMDDSDDDSGNGAFTDDNKGWLKIKGNKGPDGDDEEDEEEDEEMDEIERKAMEIDAEKELEAKEAQEELQRERSDKNSKFHLPTAEELALDDDRVVPPSELRDRIESIISVLSNFKFDREEGRSRSDYTTQLEADLSDYFGYLPELIALFLKMLSPREALEFLDASDKPRPLVIRTNTLKARRKDLAQALIKRGINLDPLSNWSKVGLKIYESTVPVGATPEYLAGHYMLQSAASMCPVMSLSPLPGERVLDMSAAPGGKTTYIAQLMKNQGVVVANDLKSERQKATVANLHRLGVRNVVAVCNDGSSYPKVMGNFDRVLLDAPCSGLGVISRDQSIKVQRTVRDIERTAHLQKKLLLAAVDSVNAKSKTGGIVVYSTCSVSVQENEQVVQYMLGKRDVKLVDAGLPFGQEGYTRYQERRFHPSLKMTRRFYPHVHNMDGFYVAKFKKISNRKLEDTGKEEEEEEEEKGGKGSKKKKRVEEEVEDDDDEEEGSDVEGSAGEFGSAELVIDDDDFDSAGGGA</sequence>
<evidence type="ECO:0000256" key="5">
    <source>
        <dbReference type="ARBA" id="ARBA00022679"/>
    </source>
</evidence>
<feature type="compositionally biased region" description="Acidic residues" evidence="10">
    <location>
        <begin position="532"/>
        <end position="545"/>
    </location>
</feature>
<evidence type="ECO:0000256" key="7">
    <source>
        <dbReference type="ARBA" id="ARBA00022884"/>
    </source>
</evidence>
<dbReference type="AlphaFoldDB" id="A0A9W6ZY07"/>
<evidence type="ECO:0000256" key="10">
    <source>
        <dbReference type="SAM" id="MobiDB-lite"/>
    </source>
</evidence>
<dbReference type="Pfam" id="PF01189">
    <property type="entry name" value="Methyltr_RsmB-F"/>
    <property type="match status" value="1"/>
</dbReference>
<keyword evidence="13" id="KW-1185">Reference proteome</keyword>
<dbReference type="InterPro" id="IPR001678">
    <property type="entry name" value="MeTrfase_RsmB-F_NOP2_dom"/>
</dbReference>
<keyword evidence="4 9" id="KW-0489">Methyltransferase</keyword>
<feature type="region of interest" description="Disordered" evidence="10">
    <location>
        <begin position="1"/>
        <end position="136"/>
    </location>
</feature>
<keyword evidence="6 9" id="KW-0949">S-adenosyl-L-methionine</keyword>
<dbReference type="NCBIfam" id="TIGR00446">
    <property type="entry name" value="nop2p"/>
    <property type="match status" value="1"/>
</dbReference>
<feature type="domain" description="SAM-dependent MTase RsmB/NOP-type" evidence="11">
    <location>
        <begin position="213"/>
        <end position="500"/>
    </location>
</feature>
<dbReference type="InterPro" id="IPR011023">
    <property type="entry name" value="Nop2p"/>
</dbReference>
<dbReference type="InterPro" id="IPR023273">
    <property type="entry name" value="RCMT_NOP2"/>
</dbReference>
<name>A0A9W6ZY07_9STRA</name>
<evidence type="ECO:0000256" key="4">
    <source>
        <dbReference type="ARBA" id="ARBA00022603"/>
    </source>
</evidence>
<keyword evidence="5 9" id="KW-0808">Transferase</keyword>
<evidence type="ECO:0000313" key="13">
    <source>
        <dbReference type="Proteomes" id="UP001165082"/>
    </source>
</evidence>
<accession>A0A9W6ZY07</accession>
<evidence type="ECO:0000256" key="2">
    <source>
        <dbReference type="ARBA" id="ARBA00007494"/>
    </source>
</evidence>
<keyword evidence="8" id="KW-0539">Nucleus</keyword>
<comment type="similarity">
    <text evidence="2 9">Belongs to the class I-like SAM-binding methyltransferase superfamily. RsmB/NOP family.</text>
</comment>
<dbReference type="Gene3D" id="3.30.70.1170">
    <property type="entry name" value="Sun protein, domain 3"/>
    <property type="match status" value="1"/>
</dbReference>
<dbReference type="Proteomes" id="UP001165082">
    <property type="component" value="Unassembled WGS sequence"/>
</dbReference>
<dbReference type="SUPFAM" id="SSF53335">
    <property type="entry name" value="S-adenosyl-L-methionine-dependent methyltransferases"/>
    <property type="match status" value="1"/>
</dbReference>
<feature type="non-terminal residue" evidence="12">
    <location>
        <position position="1"/>
    </location>
</feature>
<evidence type="ECO:0000256" key="9">
    <source>
        <dbReference type="PROSITE-ProRule" id="PRU01023"/>
    </source>
</evidence>
<dbReference type="EMBL" id="BRXZ01000937">
    <property type="protein sequence ID" value="GMH57940.1"/>
    <property type="molecule type" value="Genomic_DNA"/>
</dbReference>
<feature type="binding site" evidence="9">
    <location>
        <begin position="305"/>
        <end position="311"/>
    </location>
    <ligand>
        <name>S-adenosyl-L-methionine</name>
        <dbReference type="ChEBI" id="CHEBI:59789"/>
    </ligand>
</feature>
<dbReference type="GO" id="GO:0005730">
    <property type="term" value="C:nucleolus"/>
    <property type="evidence" value="ECO:0007669"/>
    <property type="project" value="UniProtKB-SubCell"/>
</dbReference>
<feature type="binding site" evidence="9">
    <location>
        <position position="373"/>
    </location>
    <ligand>
        <name>S-adenosyl-L-methionine</name>
        <dbReference type="ChEBI" id="CHEBI:59789"/>
    </ligand>
</feature>
<dbReference type="InterPro" id="IPR029063">
    <property type="entry name" value="SAM-dependent_MTases_sf"/>
</dbReference>
<feature type="compositionally biased region" description="Basic and acidic residues" evidence="10">
    <location>
        <begin position="98"/>
        <end position="129"/>
    </location>
</feature>
<feature type="compositionally biased region" description="Acidic residues" evidence="10">
    <location>
        <begin position="509"/>
        <end position="518"/>
    </location>
</feature>
<keyword evidence="3" id="KW-0690">Ribosome biogenesis</keyword>
<feature type="binding site" evidence="9">
    <location>
        <position position="356"/>
    </location>
    <ligand>
        <name>S-adenosyl-L-methionine</name>
        <dbReference type="ChEBI" id="CHEBI:59789"/>
    </ligand>
</feature>
<evidence type="ECO:0000256" key="6">
    <source>
        <dbReference type="ARBA" id="ARBA00022691"/>
    </source>
</evidence>
<evidence type="ECO:0000256" key="3">
    <source>
        <dbReference type="ARBA" id="ARBA00022517"/>
    </source>
</evidence>
<dbReference type="InterPro" id="IPR018314">
    <property type="entry name" value="RsmB/NOL1/NOP2-like_CS"/>
</dbReference>
<protein>
    <recommendedName>
        <fullName evidence="11">SAM-dependent MTase RsmB/NOP-type domain-containing protein</fullName>
    </recommendedName>
</protein>
<evidence type="ECO:0000256" key="1">
    <source>
        <dbReference type="ARBA" id="ARBA00004604"/>
    </source>
</evidence>
<dbReference type="OrthoDB" id="427002at2759"/>
<feature type="compositionally biased region" description="Low complexity" evidence="10">
    <location>
        <begin position="9"/>
        <end position="28"/>
    </location>
</feature>
<feature type="compositionally biased region" description="Acidic residues" evidence="10">
    <location>
        <begin position="83"/>
        <end position="97"/>
    </location>
</feature>
<proteinExistence type="inferred from homology"/>
<feature type="binding site" evidence="9">
    <location>
        <position position="329"/>
    </location>
    <ligand>
        <name>S-adenosyl-L-methionine</name>
        <dbReference type="ChEBI" id="CHEBI:59789"/>
    </ligand>
</feature>